<dbReference type="OrthoDB" id="3905588at2759"/>
<reference evidence="2" key="2">
    <citation type="submission" date="2021-08" db="EMBL/GenBank/DDBJ databases">
        <authorList>
            <person name="Gostincar C."/>
            <person name="Sun X."/>
            <person name="Song Z."/>
            <person name="Gunde-Cimerman N."/>
        </authorList>
    </citation>
    <scope>NUCLEOTIDE SEQUENCE</scope>
    <source>
        <strain evidence="2">EXF-9911</strain>
    </source>
</reference>
<feature type="compositionally biased region" description="Polar residues" evidence="1">
    <location>
        <begin position="44"/>
        <end position="53"/>
    </location>
</feature>
<evidence type="ECO:0000256" key="1">
    <source>
        <dbReference type="SAM" id="MobiDB-lite"/>
    </source>
</evidence>
<gene>
    <name evidence="2" type="ORF">KCU76_g5840</name>
</gene>
<protein>
    <submittedName>
        <fullName evidence="2">Uncharacterized protein</fullName>
    </submittedName>
</protein>
<comment type="caution">
    <text evidence="2">The sequence shown here is derived from an EMBL/GenBank/DDBJ whole genome shotgun (WGS) entry which is preliminary data.</text>
</comment>
<proteinExistence type="predicted"/>
<reference evidence="2" key="1">
    <citation type="journal article" date="2021" name="J Fungi (Basel)">
        <title>Virulence traits and population genomics of the black yeast Aureobasidium melanogenum.</title>
        <authorList>
            <person name="Cernosa A."/>
            <person name="Sun X."/>
            <person name="Gostincar C."/>
            <person name="Fang C."/>
            <person name="Gunde-Cimerman N."/>
            <person name="Song Z."/>
        </authorList>
    </citation>
    <scope>NUCLEOTIDE SEQUENCE</scope>
    <source>
        <strain evidence="2">EXF-9911</strain>
    </source>
</reference>
<evidence type="ECO:0000313" key="3">
    <source>
        <dbReference type="Proteomes" id="UP000779574"/>
    </source>
</evidence>
<accession>A0A9P8J8I5</accession>
<organism evidence="2 3">
    <name type="scientific">Aureobasidium melanogenum</name>
    <name type="common">Aureobasidium pullulans var. melanogenum</name>
    <dbReference type="NCBI Taxonomy" id="46634"/>
    <lineage>
        <taxon>Eukaryota</taxon>
        <taxon>Fungi</taxon>
        <taxon>Dikarya</taxon>
        <taxon>Ascomycota</taxon>
        <taxon>Pezizomycotina</taxon>
        <taxon>Dothideomycetes</taxon>
        <taxon>Dothideomycetidae</taxon>
        <taxon>Dothideales</taxon>
        <taxon>Saccotheciaceae</taxon>
        <taxon>Aureobasidium</taxon>
    </lineage>
</organism>
<dbReference type="AlphaFoldDB" id="A0A9P8J8I5"/>
<feature type="compositionally biased region" description="Basic and acidic residues" evidence="1">
    <location>
        <begin position="13"/>
        <end position="43"/>
    </location>
</feature>
<dbReference type="EMBL" id="JAHFXF010000188">
    <property type="protein sequence ID" value="KAG9693606.1"/>
    <property type="molecule type" value="Genomic_DNA"/>
</dbReference>
<name>A0A9P8J8I5_AURME</name>
<sequence>MASHTNDTTQEPKANKEVENETADKTVKHEESITNENNDKAPDENSSQATTDTMPEDNNADETTKRKARFRKGNMFINGEQANAYFNKKK</sequence>
<feature type="non-terminal residue" evidence="2">
    <location>
        <position position="1"/>
    </location>
</feature>
<feature type="compositionally biased region" description="Polar residues" evidence="1">
    <location>
        <begin position="1"/>
        <end position="12"/>
    </location>
</feature>
<feature type="region of interest" description="Disordered" evidence="1">
    <location>
        <begin position="1"/>
        <end position="75"/>
    </location>
</feature>
<dbReference type="Proteomes" id="UP000779574">
    <property type="component" value="Unassembled WGS sequence"/>
</dbReference>
<evidence type="ECO:0000313" key="2">
    <source>
        <dbReference type="EMBL" id="KAG9693606.1"/>
    </source>
</evidence>